<evidence type="ECO:0000256" key="1">
    <source>
        <dbReference type="ARBA" id="ARBA00007484"/>
    </source>
</evidence>
<dbReference type="PANTHER" id="PTHR33516:SF2">
    <property type="entry name" value="LEXA REPRESSOR-RELATED"/>
    <property type="match status" value="1"/>
</dbReference>
<dbReference type="SUPFAM" id="SSF51306">
    <property type="entry name" value="LexA/Signal peptidase"/>
    <property type="match status" value="1"/>
</dbReference>
<evidence type="ECO:0000256" key="3">
    <source>
        <dbReference type="ARBA" id="ARBA00022801"/>
    </source>
</evidence>
<dbReference type="Pfam" id="PF00717">
    <property type="entry name" value="Peptidase_S24"/>
    <property type="match status" value="1"/>
</dbReference>
<accession>A0ABT1SJ53</accession>
<dbReference type="PANTHER" id="PTHR33516">
    <property type="entry name" value="LEXA REPRESSOR"/>
    <property type="match status" value="1"/>
</dbReference>
<evidence type="ECO:0000256" key="6">
    <source>
        <dbReference type="ARBA" id="ARBA00023236"/>
    </source>
</evidence>
<dbReference type="EMBL" id="JANGCH010000003">
    <property type="protein sequence ID" value="MCQ5121235.1"/>
    <property type="molecule type" value="Genomic_DNA"/>
</dbReference>
<keyword evidence="2" id="KW-0227">DNA damage</keyword>
<dbReference type="InterPro" id="IPR010982">
    <property type="entry name" value="Lambda_DNA-bd_dom_sf"/>
</dbReference>
<dbReference type="InterPro" id="IPR039418">
    <property type="entry name" value="LexA-like"/>
</dbReference>
<evidence type="ECO:0000259" key="8">
    <source>
        <dbReference type="PROSITE" id="PS50943"/>
    </source>
</evidence>
<protein>
    <submittedName>
        <fullName evidence="9">LexA repressor</fullName>
    </submittedName>
</protein>
<evidence type="ECO:0000256" key="5">
    <source>
        <dbReference type="ARBA" id="ARBA00023204"/>
    </source>
</evidence>
<gene>
    <name evidence="9" type="ORF">NE663_03025</name>
</gene>
<organism evidence="9 10">
    <name type="scientific">Massilicoli timonensis</name>
    <dbReference type="NCBI Taxonomy" id="2015901"/>
    <lineage>
        <taxon>Bacteria</taxon>
        <taxon>Bacillati</taxon>
        <taxon>Bacillota</taxon>
        <taxon>Erysipelotrichia</taxon>
        <taxon>Erysipelotrichales</taxon>
        <taxon>Erysipelotrichaceae</taxon>
        <taxon>Massilicoli</taxon>
    </lineage>
</organism>
<dbReference type="InterPro" id="IPR006197">
    <property type="entry name" value="Peptidase_S24_LexA"/>
</dbReference>
<sequence length="197" mass="22530">MKLRQILIQYEIENNLTHDDMIQKIGIGRSTYFRWLSGESTKLKHGTLEKLSSVIGQDVESLLDNEENIKPILGQVKAGYDLWADQNIEGYIELGQVDAKRGDYFLRVVGDSMEGCHIFDGDLVFIKQCNEVISGQIAVVMVGEEATIKKVYYKNDLMILEAANPRYESKFFTMQEVEELPLKVIGLVKFVRRDFSI</sequence>
<dbReference type="RefSeq" id="WP_256197456.1">
    <property type="nucleotide sequence ID" value="NZ_JANGCH010000003.1"/>
</dbReference>
<keyword evidence="5" id="KW-0234">DNA repair</keyword>
<reference evidence="9 10" key="1">
    <citation type="submission" date="2022-06" db="EMBL/GenBank/DDBJ databases">
        <title>Isolation of gut microbiota from human fecal samples.</title>
        <authorList>
            <person name="Pamer E.G."/>
            <person name="Barat B."/>
            <person name="Waligurski E."/>
            <person name="Medina S."/>
            <person name="Paddock L."/>
            <person name="Mostad J."/>
        </authorList>
    </citation>
    <scope>NUCLEOTIDE SEQUENCE [LARGE SCALE GENOMIC DNA]</scope>
    <source>
        <strain evidence="9 10">DFI.6.1</strain>
    </source>
</reference>
<name>A0ABT1SJ53_9FIRM</name>
<dbReference type="CDD" id="cd06529">
    <property type="entry name" value="S24_LexA-like"/>
    <property type="match status" value="1"/>
</dbReference>
<feature type="domain" description="HTH cro/C1-type" evidence="8">
    <location>
        <begin position="24"/>
        <end position="62"/>
    </location>
</feature>
<dbReference type="InterPro" id="IPR001387">
    <property type="entry name" value="Cro/C1-type_HTH"/>
</dbReference>
<evidence type="ECO:0000256" key="2">
    <source>
        <dbReference type="ARBA" id="ARBA00022763"/>
    </source>
</evidence>
<dbReference type="Gene3D" id="1.10.260.40">
    <property type="entry name" value="lambda repressor-like DNA-binding domains"/>
    <property type="match status" value="1"/>
</dbReference>
<keyword evidence="3 7" id="KW-0378">Hydrolase</keyword>
<dbReference type="PRINTS" id="PR00726">
    <property type="entry name" value="LEXASERPTASE"/>
</dbReference>
<evidence type="ECO:0000313" key="10">
    <source>
        <dbReference type="Proteomes" id="UP001524435"/>
    </source>
</evidence>
<keyword evidence="10" id="KW-1185">Reference proteome</keyword>
<dbReference type="SUPFAM" id="SSF47413">
    <property type="entry name" value="lambda repressor-like DNA-binding domains"/>
    <property type="match status" value="1"/>
</dbReference>
<evidence type="ECO:0000313" key="9">
    <source>
        <dbReference type="EMBL" id="MCQ5121235.1"/>
    </source>
</evidence>
<comment type="caution">
    <text evidence="9">The sequence shown here is derived from an EMBL/GenBank/DDBJ whole genome shotgun (WGS) entry which is preliminary data.</text>
</comment>
<dbReference type="InterPro" id="IPR015927">
    <property type="entry name" value="Peptidase_S24_S26A/B/C"/>
</dbReference>
<dbReference type="CDD" id="cd00093">
    <property type="entry name" value="HTH_XRE"/>
    <property type="match status" value="1"/>
</dbReference>
<dbReference type="InterPro" id="IPR050077">
    <property type="entry name" value="LexA_repressor"/>
</dbReference>
<keyword evidence="4 7" id="KW-0068">Autocatalytic cleavage</keyword>
<dbReference type="PROSITE" id="PS50943">
    <property type="entry name" value="HTH_CROC1"/>
    <property type="match status" value="1"/>
</dbReference>
<dbReference type="Proteomes" id="UP001524435">
    <property type="component" value="Unassembled WGS sequence"/>
</dbReference>
<keyword evidence="6" id="KW-0742">SOS response</keyword>
<evidence type="ECO:0000256" key="4">
    <source>
        <dbReference type="ARBA" id="ARBA00022813"/>
    </source>
</evidence>
<evidence type="ECO:0000256" key="7">
    <source>
        <dbReference type="RuleBase" id="RU003991"/>
    </source>
</evidence>
<comment type="similarity">
    <text evidence="1 7">Belongs to the peptidase S24 family.</text>
</comment>
<dbReference type="Gene3D" id="2.10.109.10">
    <property type="entry name" value="Umud Fragment, subunit A"/>
    <property type="match status" value="1"/>
</dbReference>
<dbReference type="InterPro" id="IPR036286">
    <property type="entry name" value="LexA/Signal_pep-like_sf"/>
</dbReference>
<proteinExistence type="inferred from homology"/>